<gene>
    <name evidence="2" type="ORF">QO010_000164</name>
</gene>
<dbReference type="SMART" id="SM00052">
    <property type="entry name" value="EAL"/>
    <property type="match status" value="1"/>
</dbReference>
<dbReference type="PANTHER" id="PTHR33121:SF79">
    <property type="entry name" value="CYCLIC DI-GMP PHOSPHODIESTERASE PDED-RELATED"/>
    <property type="match status" value="1"/>
</dbReference>
<dbReference type="EMBL" id="JAUSVS010000001">
    <property type="protein sequence ID" value="MDQ0462416.1"/>
    <property type="molecule type" value="Genomic_DNA"/>
</dbReference>
<dbReference type="InterPro" id="IPR035965">
    <property type="entry name" value="PAS-like_dom_sf"/>
</dbReference>
<name>A0ABU0IK77_9CAUL</name>
<evidence type="ECO:0000313" key="3">
    <source>
        <dbReference type="Proteomes" id="UP001228905"/>
    </source>
</evidence>
<dbReference type="SUPFAM" id="SSF55785">
    <property type="entry name" value="PYP-like sensor domain (PAS domain)"/>
    <property type="match status" value="1"/>
</dbReference>
<dbReference type="Pfam" id="PF00563">
    <property type="entry name" value="EAL"/>
    <property type="match status" value="1"/>
</dbReference>
<organism evidence="2 3">
    <name type="scientific">Caulobacter ginsengisoli</name>
    <dbReference type="NCBI Taxonomy" id="400775"/>
    <lineage>
        <taxon>Bacteria</taxon>
        <taxon>Pseudomonadati</taxon>
        <taxon>Pseudomonadota</taxon>
        <taxon>Alphaproteobacteria</taxon>
        <taxon>Caulobacterales</taxon>
        <taxon>Caulobacteraceae</taxon>
        <taxon>Caulobacter</taxon>
    </lineage>
</organism>
<proteinExistence type="predicted"/>
<dbReference type="InterPro" id="IPR035919">
    <property type="entry name" value="EAL_sf"/>
</dbReference>
<feature type="domain" description="EAL" evidence="1">
    <location>
        <begin position="280"/>
        <end position="527"/>
    </location>
</feature>
<dbReference type="InterPro" id="IPR043128">
    <property type="entry name" value="Rev_trsase/Diguanyl_cyclase"/>
</dbReference>
<dbReference type="Gene3D" id="3.30.70.270">
    <property type="match status" value="1"/>
</dbReference>
<dbReference type="Proteomes" id="UP001228905">
    <property type="component" value="Unassembled WGS sequence"/>
</dbReference>
<sequence length="541" mass="58376">MSNAVRRLAGFAFTSADLLLEIDLSGAITFVLGAAQAMVGKTEQALISGGWRFLIDADDRPLLEAMFAALDDGARRGPVQVRLAAGGAISLTARMLSENPGVICCAIAPAAKPALAPKAGQALHDRAVFEDLAKGLAEAARVTGQDFELAMIEFNGLEAVRKALTPPEAATLDQQVAGALRAEAQGGGAATHVEGERYALLRERGEAAEVMAKRLSRAIRTSDQAGAVTAAALAVPIENPGAARFSKALRFALDDFAREGIPDSPPASLAEAMNRSVRRTLTRAGELGMAVSQRRFTLAYQPVLALKDHSVSHHEALVRFEDGADAFAMVRMAEEFELIEELDRAIAEQAVRQLNADRTGRLKLAVNVSGASMISSPFIEGLTRLIERNPKSKGRLIFELTESSAIDDFDRANAHIQTLREMGSMVCLDDFGSGAASLGYLQRLSVDIIKIDGRYVRDLASEGRDAALVRHIVRLAKDLKVRTVAEMVETAEIEEVVRREGVDFAQGWLYGRPMAIPEWPDTREAAAPLPARRMGTRDDWR</sequence>
<accession>A0ABU0IK77</accession>
<protein>
    <submittedName>
        <fullName evidence="2">EAL domain-containing protein (Putative c-di-GMP-specific phosphodiesterase class I)</fullName>
    </submittedName>
</protein>
<evidence type="ECO:0000259" key="1">
    <source>
        <dbReference type="PROSITE" id="PS50883"/>
    </source>
</evidence>
<dbReference type="SUPFAM" id="SSF141868">
    <property type="entry name" value="EAL domain-like"/>
    <property type="match status" value="1"/>
</dbReference>
<reference evidence="2 3" key="1">
    <citation type="submission" date="2023-07" db="EMBL/GenBank/DDBJ databases">
        <title>Genomic Encyclopedia of Type Strains, Phase IV (KMG-IV): sequencing the most valuable type-strain genomes for metagenomic binning, comparative biology and taxonomic classification.</title>
        <authorList>
            <person name="Goeker M."/>
        </authorList>
    </citation>
    <scope>NUCLEOTIDE SEQUENCE [LARGE SCALE GENOMIC DNA]</scope>
    <source>
        <strain evidence="2 3">DSM 18695</strain>
    </source>
</reference>
<dbReference type="CDD" id="cd01948">
    <property type="entry name" value="EAL"/>
    <property type="match status" value="1"/>
</dbReference>
<evidence type="ECO:0000313" key="2">
    <source>
        <dbReference type="EMBL" id="MDQ0462416.1"/>
    </source>
</evidence>
<dbReference type="PANTHER" id="PTHR33121">
    <property type="entry name" value="CYCLIC DI-GMP PHOSPHODIESTERASE PDEF"/>
    <property type="match status" value="1"/>
</dbReference>
<keyword evidence="3" id="KW-1185">Reference proteome</keyword>
<dbReference type="RefSeq" id="WP_307344712.1">
    <property type="nucleotide sequence ID" value="NZ_JAUSVS010000001.1"/>
</dbReference>
<dbReference type="InterPro" id="IPR050706">
    <property type="entry name" value="Cyclic-di-GMP_PDE-like"/>
</dbReference>
<dbReference type="CDD" id="cd00130">
    <property type="entry name" value="PAS"/>
    <property type="match status" value="1"/>
</dbReference>
<dbReference type="Gene3D" id="3.20.20.450">
    <property type="entry name" value="EAL domain"/>
    <property type="match status" value="1"/>
</dbReference>
<dbReference type="PROSITE" id="PS50883">
    <property type="entry name" value="EAL"/>
    <property type="match status" value="1"/>
</dbReference>
<dbReference type="InterPro" id="IPR001633">
    <property type="entry name" value="EAL_dom"/>
</dbReference>
<dbReference type="InterPro" id="IPR000014">
    <property type="entry name" value="PAS"/>
</dbReference>
<comment type="caution">
    <text evidence="2">The sequence shown here is derived from an EMBL/GenBank/DDBJ whole genome shotgun (WGS) entry which is preliminary data.</text>
</comment>